<proteinExistence type="predicted"/>
<comment type="caution">
    <text evidence="1">The sequence shown here is derived from an EMBL/GenBank/DDBJ whole genome shotgun (WGS) entry which is preliminary data.</text>
</comment>
<sequence length="572" mass="62521">ANNITSSSPDYERKYKTHALETFGSDSDASRGNAIRIKNWFQYVNAKNTTHRLEKLNTWELFTEFTGTHCNYLEPRLEVEPTVATIAVSTVFVESHFDKTCPREQVRRMVSKLMTFCISLDSPVGSNNSRFGRMPEYIVQRIDQAKQLLSLLITSMETSAVYKKAWKASDIAMKAASTTSGGAYIDMANDLPSTARNKFWLEDVSCPKTHLAEAFPSAPDEALDKLSGLIYNMSYEFCFETKMSFSGAEHTKCSSHLEKLPVDLAAALEAIIAPEVPQRASALKLDQMLSGQREAVEELKTFAGYTNFDLPCSLHPLLSSIQMSTWPLLTNDSIAGQTDILAVVKVMGAQLFEKFQPGATSASAAINEIVVDTGKVKDAQVPKACAESVQTPLAMSHLSALDGTRDNKESGSITMAEFIRKVAAAGSSLDERAKALADCAPQRPKEETYERELDKLYSFVKEGGSQALHLSDHAKELGLDTTGAVGVNMICPQSSRARLEVPIDDLCLLRRNKHDGVEIDISSEGPTLTATSSCKALIFYSGGTVCTTNAAPMFQVRSDAFGASFNICMGTH</sequence>
<keyword evidence="2" id="KW-1185">Reference proteome</keyword>
<organism evidence="1 2">
    <name type="scientific">Prorocentrum cordatum</name>
    <dbReference type="NCBI Taxonomy" id="2364126"/>
    <lineage>
        <taxon>Eukaryota</taxon>
        <taxon>Sar</taxon>
        <taxon>Alveolata</taxon>
        <taxon>Dinophyceae</taxon>
        <taxon>Prorocentrales</taxon>
        <taxon>Prorocentraceae</taxon>
        <taxon>Prorocentrum</taxon>
    </lineage>
</organism>
<dbReference type="EMBL" id="CAUYUJ010014246">
    <property type="protein sequence ID" value="CAK0838735.1"/>
    <property type="molecule type" value="Genomic_DNA"/>
</dbReference>
<dbReference type="Proteomes" id="UP001189429">
    <property type="component" value="Unassembled WGS sequence"/>
</dbReference>
<accession>A0ABN9T1C8</accession>
<feature type="non-terminal residue" evidence="1">
    <location>
        <position position="572"/>
    </location>
</feature>
<evidence type="ECO:0000313" key="2">
    <source>
        <dbReference type="Proteomes" id="UP001189429"/>
    </source>
</evidence>
<evidence type="ECO:0000313" key="1">
    <source>
        <dbReference type="EMBL" id="CAK0838735.1"/>
    </source>
</evidence>
<feature type="non-terminal residue" evidence="1">
    <location>
        <position position="1"/>
    </location>
</feature>
<name>A0ABN9T1C8_9DINO</name>
<reference evidence="1" key="1">
    <citation type="submission" date="2023-10" db="EMBL/GenBank/DDBJ databases">
        <authorList>
            <person name="Chen Y."/>
            <person name="Shah S."/>
            <person name="Dougan E. K."/>
            <person name="Thang M."/>
            <person name="Chan C."/>
        </authorList>
    </citation>
    <scope>NUCLEOTIDE SEQUENCE [LARGE SCALE GENOMIC DNA]</scope>
</reference>
<protein>
    <submittedName>
        <fullName evidence="1">Uncharacterized protein</fullName>
    </submittedName>
</protein>
<gene>
    <name evidence="1" type="ORF">PCOR1329_LOCUS34616</name>
</gene>